<accession>A0A498S2V6</accession>
<evidence type="ECO:0000313" key="2">
    <source>
        <dbReference type="EMBL" id="VBB27637.1"/>
    </source>
</evidence>
<feature type="compositionally biased region" description="Basic and acidic residues" evidence="1">
    <location>
        <begin position="28"/>
        <end position="37"/>
    </location>
</feature>
<keyword evidence="3" id="KW-1185">Reference proteome</keyword>
<evidence type="ECO:0000256" key="1">
    <source>
        <dbReference type="SAM" id="MobiDB-lite"/>
    </source>
</evidence>
<feature type="region of interest" description="Disordered" evidence="1">
    <location>
        <begin position="1"/>
        <end position="48"/>
    </location>
</feature>
<name>A0A498S2V6_ACAVI</name>
<proteinExistence type="predicted"/>
<gene>
    <name evidence="2" type="ORF">NAV_LOCUS2467</name>
</gene>
<dbReference type="AlphaFoldDB" id="A0A498S2V6"/>
<feature type="region of interest" description="Disordered" evidence="1">
    <location>
        <begin position="87"/>
        <end position="122"/>
    </location>
</feature>
<reference evidence="2 3" key="1">
    <citation type="submission" date="2018-08" db="EMBL/GenBank/DDBJ databases">
        <authorList>
            <person name="Laetsch R D."/>
            <person name="Stevens L."/>
            <person name="Kumar S."/>
            <person name="Blaxter L. M."/>
        </authorList>
    </citation>
    <scope>NUCLEOTIDE SEQUENCE [LARGE SCALE GENOMIC DNA]</scope>
</reference>
<evidence type="ECO:0000313" key="3">
    <source>
        <dbReference type="Proteomes" id="UP000276991"/>
    </source>
</evidence>
<protein>
    <submittedName>
        <fullName evidence="2">Uncharacterized protein</fullName>
    </submittedName>
</protein>
<dbReference type="EMBL" id="UPTC01000261">
    <property type="protein sequence ID" value="VBB27637.1"/>
    <property type="molecule type" value="Genomic_DNA"/>
</dbReference>
<sequence>MPHWTESESLTNLTPLSQERRSRSRNRMVVERTEVRQGCDSSINDLNNNGRYMQVEGRSVEVQYEPEVIGEQLHRKELRERYREHREEHQREYERQKSEWISSTGGERAGYPINEGYGNIMDSDEKRTEVSTYLNDFIVSNKYDDGDNINDINGSVGENDKEEGSSITDDNVWSKFGSLREFLSDYESIISSTNQAVQTSERTGEFDYRSESATYEETVSTTRYSDSGTPEYSLPVRITSYNSNPSTAIHQPGDSTITTETTAASRKVASDSKFAEDTIVVS</sequence>
<dbReference type="Proteomes" id="UP000276991">
    <property type="component" value="Unassembled WGS sequence"/>
</dbReference>
<feature type="compositionally biased region" description="Polar residues" evidence="1">
    <location>
        <begin position="39"/>
        <end position="48"/>
    </location>
</feature>
<feature type="compositionally biased region" description="Polar residues" evidence="1">
    <location>
        <begin position="7"/>
        <end position="17"/>
    </location>
</feature>
<dbReference type="OrthoDB" id="5875644at2759"/>
<feature type="compositionally biased region" description="Basic and acidic residues" evidence="1">
    <location>
        <begin position="87"/>
        <end position="98"/>
    </location>
</feature>
<feature type="region of interest" description="Disordered" evidence="1">
    <location>
        <begin position="243"/>
        <end position="263"/>
    </location>
</feature>
<organism evidence="2 3">
    <name type="scientific">Acanthocheilonema viteae</name>
    <name type="common">Filarial nematode worm</name>
    <name type="synonym">Dipetalonema viteae</name>
    <dbReference type="NCBI Taxonomy" id="6277"/>
    <lineage>
        <taxon>Eukaryota</taxon>
        <taxon>Metazoa</taxon>
        <taxon>Ecdysozoa</taxon>
        <taxon>Nematoda</taxon>
        <taxon>Chromadorea</taxon>
        <taxon>Rhabditida</taxon>
        <taxon>Spirurina</taxon>
        <taxon>Spiruromorpha</taxon>
        <taxon>Filarioidea</taxon>
        <taxon>Onchocercidae</taxon>
        <taxon>Acanthocheilonema</taxon>
    </lineage>
</organism>